<evidence type="ECO:0000313" key="3">
    <source>
        <dbReference type="Proteomes" id="UP001165121"/>
    </source>
</evidence>
<organism evidence="2 3">
    <name type="scientific">Phytophthora fragariaefolia</name>
    <dbReference type="NCBI Taxonomy" id="1490495"/>
    <lineage>
        <taxon>Eukaryota</taxon>
        <taxon>Sar</taxon>
        <taxon>Stramenopiles</taxon>
        <taxon>Oomycota</taxon>
        <taxon>Peronosporomycetes</taxon>
        <taxon>Peronosporales</taxon>
        <taxon>Peronosporaceae</taxon>
        <taxon>Phytophthora</taxon>
    </lineage>
</organism>
<reference evidence="2" key="1">
    <citation type="submission" date="2023-04" db="EMBL/GenBank/DDBJ databases">
        <title>Phytophthora fragariaefolia NBRC 109709.</title>
        <authorList>
            <person name="Ichikawa N."/>
            <person name="Sato H."/>
            <person name="Tonouchi N."/>
        </authorList>
    </citation>
    <scope>NUCLEOTIDE SEQUENCE</scope>
    <source>
        <strain evidence="2">NBRC 109709</strain>
    </source>
</reference>
<accession>A0A9W6XPU7</accession>
<evidence type="ECO:0000313" key="2">
    <source>
        <dbReference type="EMBL" id="GMF42835.1"/>
    </source>
</evidence>
<name>A0A9W6XPU7_9STRA</name>
<dbReference type="EMBL" id="BSXT01001478">
    <property type="protein sequence ID" value="GMF42835.1"/>
    <property type="molecule type" value="Genomic_DNA"/>
</dbReference>
<dbReference type="AlphaFoldDB" id="A0A9W6XPU7"/>
<keyword evidence="3" id="KW-1185">Reference proteome</keyword>
<dbReference type="OrthoDB" id="1698855at2759"/>
<gene>
    <name evidence="2" type="ORF">Pfra01_001419800</name>
</gene>
<protein>
    <submittedName>
        <fullName evidence="2">Unnamed protein product</fullName>
    </submittedName>
</protein>
<dbReference type="Proteomes" id="UP001165121">
    <property type="component" value="Unassembled WGS sequence"/>
</dbReference>
<evidence type="ECO:0000256" key="1">
    <source>
        <dbReference type="SAM" id="MobiDB-lite"/>
    </source>
</evidence>
<sequence>MRALGLTLSHWGLEVRTVQRDEDGLAAILGAGITPREHPDEVAETLIPGKGRVKAPPAISVKILDDSYTGYVLSFDGTAKMSTRQGSCGCVVWELPGWRAPIAYGFILPNLQRQLAEYEALKVKFKSVKLVHVKRAYNQAVDCLTSQTLALGESWQVEDAEELRHLEQVSKIPEKWMKSEASLNVPVHEGSGQSPPDGVPLNDDHPGPVSTTTHCSQSNGRCGDTQPYPGGR</sequence>
<proteinExistence type="predicted"/>
<feature type="region of interest" description="Disordered" evidence="1">
    <location>
        <begin position="186"/>
        <end position="232"/>
    </location>
</feature>
<comment type="caution">
    <text evidence="2">The sequence shown here is derived from an EMBL/GenBank/DDBJ whole genome shotgun (WGS) entry which is preliminary data.</text>
</comment>
<feature type="compositionally biased region" description="Polar residues" evidence="1">
    <location>
        <begin position="209"/>
        <end position="220"/>
    </location>
</feature>